<dbReference type="SMART" id="SM00674">
    <property type="entry name" value="CENPB"/>
    <property type="match status" value="1"/>
</dbReference>
<dbReference type="Pfam" id="PF04218">
    <property type="entry name" value="CENP-B_N"/>
    <property type="match status" value="1"/>
</dbReference>
<evidence type="ECO:0000256" key="1">
    <source>
        <dbReference type="ARBA" id="ARBA00004123"/>
    </source>
</evidence>
<accession>A0A8B8GJ47</accession>
<dbReference type="InterPro" id="IPR004875">
    <property type="entry name" value="DDE_SF_endonuclease_dom"/>
</dbReference>
<name>A0A8B8GJ47_9HEMI</name>
<keyword evidence="6" id="KW-1185">Reference proteome</keyword>
<dbReference type="AlphaFoldDB" id="A0A8B8GJ47"/>
<dbReference type="GO" id="GO:0005634">
    <property type="term" value="C:nucleus"/>
    <property type="evidence" value="ECO:0007669"/>
    <property type="project" value="UniProtKB-SubCell"/>
</dbReference>
<dbReference type="Pfam" id="PF03221">
    <property type="entry name" value="HTH_Tnp_Tc5"/>
    <property type="match status" value="1"/>
</dbReference>
<evidence type="ECO:0000256" key="3">
    <source>
        <dbReference type="ARBA" id="ARBA00023242"/>
    </source>
</evidence>
<dbReference type="Pfam" id="PF03184">
    <property type="entry name" value="DDE_1"/>
    <property type="match status" value="1"/>
</dbReference>
<dbReference type="OrthoDB" id="6596787at2759"/>
<feature type="region of interest" description="Disordered" evidence="4">
    <location>
        <begin position="436"/>
        <end position="455"/>
    </location>
</feature>
<dbReference type="InterPro" id="IPR007889">
    <property type="entry name" value="HTH_Psq"/>
</dbReference>
<dbReference type="PANTHER" id="PTHR19303:SF52">
    <property type="entry name" value="TIGGER TRANSPOSABLE ELEMENT-DERIVED PROTEIN 6"/>
    <property type="match status" value="1"/>
</dbReference>
<evidence type="ECO:0000313" key="6">
    <source>
        <dbReference type="Proteomes" id="UP000694846"/>
    </source>
</evidence>
<evidence type="ECO:0000256" key="2">
    <source>
        <dbReference type="ARBA" id="ARBA00023125"/>
    </source>
</evidence>
<dbReference type="Proteomes" id="UP000694846">
    <property type="component" value="Unplaced"/>
</dbReference>
<dbReference type="PANTHER" id="PTHR19303">
    <property type="entry name" value="TRANSPOSON"/>
    <property type="match status" value="1"/>
</dbReference>
<feature type="compositionally biased region" description="Acidic residues" evidence="4">
    <location>
        <begin position="441"/>
        <end position="453"/>
    </location>
</feature>
<evidence type="ECO:0000259" key="5">
    <source>
        <dbReference type="PROSITE" id="PS51253"/>
    </source>
</evidence>
<reference evidence="7" key="1">
    <citation type="submission" date="2025-08" db="UniProtKB">
        <authorList>
            <consortium name="RefSeq"/>
        </authorList>
    </citation>
    <scope>IDENTIFICATION</scope>
    <source>
        <tissue evidence="7">Whole body</tissue>
    </source>
</reference>
<evidence type="ECO:0000313" key="7">
    <source>
        <dbReference type="RefSeq" id="XP_025422522.1"/>
    </source>
</evidence>
<keyword evidence="3" id="KW-0539">Nucleus</keyword>
<feature type="domain" description="HTH CENPB-type" evidence="5">
    <location>
        <begin position="59"/>
        <end position="130"/>
    </location>
</feature>
<dbReference type="GO" id="GO:0003677">
    <property type="term" value="F:DNA binding"/>
    <property type="evidence" value="ECO:0007669"/>
    <property type="project" value="UniProtKB-KW"/>
</dbReference>
<dbReference type="RefSeq" id="XP_025422522.1">
    <property type="nucleotide sequence ID" value="XM_025566737.1"/>
</dbReference>
<organism evidence="6 7">
    <name type="scientific">Sipha flava</name>
    <name type="common">yellow sugarcane aphid</name>
    <dbReference type="NCBI Taxonomy" id="143950"/>
    <lineage>
        <taxon>Eukaryota</taxon>
        <taxon>Metazoa</taxon>
        <taxon>Ecdysozoa</taxon>
        <taxon>Arthropoda</taxon>
        <taxon>Hexapoda</taxon>
        <taxon>Insecta</taxon>
        <taxon>Pterygota</taxon>
        <taxon>Neoptera</taxon>
        <taxon>Paraneoptera</taxon>
        <taxon>Hemiptera</taxon>
        <taxon>Sternorrhyncha</taxon>
        <taxon>Aphidomorpha</taxon>
        <taxon>Aphidoidea</taxon>
        <taxon>Aphididae</taxon>
        <taxon>Sipha</taxon>
    </lineage>
</organism>
<dbReference type="GeneID" id="112692165"/>
<dbReference type="SUPFAM" id="SSF46689">
    <property type="entry name" value="Homeodomain-like"/>
    <property type="match status" value="2"/>
</dbReference>
<dbReference type="PROSITE" id="PS51253">
    <property type="entry name" value="HTH_CENPB"/>
    <property type="match status" value="1"/>
</dbReference>
<evidence type="ECO:0000256" key="4">
    <source>
        <dbReference type="SAM" id="MobiDB-lite"/>
    </source>
</evidence>
<comment type="subcellular location">
    <subcellularLocation>
        <location evidence="1">Nucleus</location>
    </subcellularLocation>
</comment>
<dbReference type="InterPro" id="IPR009057">
    <property type="entry name" value="Homeodomain-like_sf"/>
</dbReference>
<sequence length="516" mass="59016">MTFKDLEGQKKNIISEVDKGLKKGEVAKKYGISPSTLSTILKDRESILKQFQTSVFVPSRKRMRKAQFEDVDTAVYKWFQDVRSRNVPLTGPLIREKALEFAKMLEIENFQASVGWLNRFRERYGVLSKCISGEASDVPMNSVNEWRNGEVAALIKEYSPNDVFNADEAGVFFQLEPKRTLAQKGDKCVGGKASKQRITALFCCNKSGTEKRKILIIGKSAKPRCFKNCKSLSCIYKFNKKAWMTQIIFNDWLIDFNTEMKKKKRKILLLIDNCTPHNEPPKLDNIRVEYFPPNCTAVLQPLDQGIIRAVKSRYRTFLLRQILCDLEKNIQRKCNVKEAIEWICGAWDDISQSTITNCWKHTTTTKDTNSVSEVAKYDESNTHDIQQSELEQIWITAKKKTSLPDDVNLEDYLGADDNVSTCYELTEVDIIQSIKDSKDEVTDESSGDEDEEAVLGNDVRNVTSSEALSCLEVMRTFITSQSDVPDFIFTNIHQIQNYLLSIKTANLVQKKIDDYL</sequence>
<dbReference type="InterPro" id="IPR006600">
    <property type="entry name" value="HTH_CenpB_DNA-bd_dom"/>
</dbReference>
<keyword evidence="2" id="KW-0238">DNA-binding</keyword>
<proteinExistence type="predicted"/>
<dbReference type="Gene3D" id="1.10.10.60">
    <property type="entry name" value="Homeodomain-like"/>
    <property type="match status" value="2"/>
</dbReference>
<gene>
    <name evidence="7" type="primary">LOC112692165</name>
</gene>
<dbReference type="InterPro" id="IPR050863">
    <property type="entry name" value="CenT-Element_Derived"/>
</dbReference>
<protein>
    <submittedName>
        <fullName evidence="7">Tigger transposable element-derived protein 6-like</fullName>
    </submittedName>
</protein>